<evidence type="ECO:0000256" key="2">
    <source>
        <dbReference type="SAM" id="MobiDB-lite"/>
    </source>
</evidence>
<dbReference type="PANTHER" id="PTHR38120:SF1">
    <property type="entry name" value="M PROTEIN, SEROTYPE 2.1"/>
    <property type="match status" value="1"/>
</dbReference>
<reference evidence="3 4" key="1">
    <citation type="submission" date="2023-11" db="EMBL/GenBank/DDBJ databases">
        <title>Draft genome sequence and annotation of the polyextremotolerant black yeast-like fungus Aureobasidium pullulans NRRL 62042.</title>
        <authorList>
            <person name="Dielentheis-Frenken M.R.E."/>
            <person name="Wibberg D."/>
            <person name="Blank L.M."/>
            <person name="Tiso T."/>
        </authorList>
    </citation>
    <scope>NUCLEOTIDE SEQUENCE [LARGE SCALE GENOMIC DNA]</scope>
    <source>
        <strain evidence="3 4">NRRL 62042</strain>
    </source>
</reference>
<feature type="compositionally biased region" description="Low complexity" evidence="2">
    <location>
        <begin position="520"/>
        <end position="531"/>
    </location>
</feature>
<feature type="compositionally biased region" description="Low complexity" evidence="2">
    <location>
        <begin position="244"/>
        <end position="257"/>
    </location>
</feature>
<feature type="compositionally biased region" description="Low complexity" evidence="2">
    <location>
        <begin position="542"/>
        <end position="562"/>
    </location>
</feature>
<feature type="compositionally biased region" description="Polar residues" evidence="2">
    <location>
        <begin position="466"/>
        <end position="475"/>
    </location>
</feature>
<feature type="region of interest" description="Disordered" evidence="2">
    <location>
        <begin position="414"/>
        <end position="672"/>
    </location>
</feature>
<dbReference type="Proteomes" id="UP001341245">
    <property type="component" value="Unassembled WGS sequence"/>
</dbReference>
<accession>A0ABR0TM47</accession>
<gene>
    <name evidence="3" type="ORF">QM012_007935</name>
</gene>
<feature type="compositionally biased region" description="Low complexity" evidence="2">
    <location>
        <begin position="77"/>
        <end position="93"/>
    </location>
</feature>
<protein>
    <recommendedName>
        <fullName evidence="5">NUDE domain-containing protein</fullName>
    </recommendedName>
</protein>
<dbReference type="EMBL" id="JASGXD010000006">
    <property type="protein sequence ID" value="KAK6005156.1"/>
    <property type="molecule type" value="Genomic_DNA"/>
</dbReference>
<feature type="region of interest" description="Disordered" evidence="2">
    <location>
        <begin position="206"/>
        <end position="257"/>
    </location>
</feature>
<feature type="compositionally biased region" description="Basic and acidic residues" evidence="2">
    <location>
        <begin position="422"/>
        <end position="442"/>
    </location>
</feature>
<feature type="compositionally biased region" description="Low complexity" evidence="2">
    <location>
        <begin position="7"/>
        <end position="19"/>
    </location>
</feature>
<feature type="region of interest" description="Disordered" evidence="2">
    <location>
        <begin position="139"/>
        <end position="165"/>
    </location>
</feature>
<feature type="region of interest" description="Disordered" evidence="2">
    <location>
        <begin position="341"/>
        <end position="368"/>
    </location>
</feature>
<feature type="coiled-coil region" evidence="1">
    <location>
        <begin position="266"/>
        <end position="311"/>
    </location>
</feature>
<evidence type="ECO:0000313" key="3">
    <source>
        <dbReference type="EMBL" id="KAK6005156.1"/>
    </source>
</evidence>
<feature type="region of interest" description="Disordered" evidence="2">
    <location>
        <begin position="1"/>
        <end position="93"/>
    </location>
</feature>
<sequence length="672" mass="72760">MSTPSKQPASAAAAATPTQPGGPPRRPSMNPPKTTPSRSPSRPTVSTAPGSAATPSRAKSVRTPVGGAPPSARAAVKKPTTTTSTANTTKSAMADAKAEAAAVIDDLRERLQKAELAAEEAQKEKAVTQARLDEINKEHNNLEESVHEQEERLEQLENEKKESIRQRREFEAIYEAERAQSMKEKEELQVREEELRDTIQRLKETMAQKEMRSEDERRQSISRASSFRSNASPNQEAGQFAPPSSLQRSDSSRSSSRLVLQKDKIIESLRLELAESQIKLVEMENMGGGRMQELEKTLMETRMANARLMEDNESFQLLLSEKTLNGDFAHSGLLRPPSIMSAGSRPSSPSAMAGASTLADELENASDDGMADNRRLQAELSSMRDQNKALTLYINNIISRLLQHKEFENILDKTPNLMSGADDSKASKDKDLPPPPPEKDEQPSLLKRATSVVRGGRPKPIETHSEPQPSLNEDPNTAPRIPLARTQSNRMSIGGAPSSHRRSGSELGNPAALVNNMYRGPTPGSGPTSPSLVPPRGSSLFSPVMPVAPAAAARVPSSGSVPQVSDDRRQSMPPPSVPSSAQPRDSARNSIYSESGMPDNISTASPPRSTTSSGEKPTGAIMRGAGMRPLRLVQEAKEEEEAAKKAKRSSWMGWFGAANNTRSVSSEAVPKE</sequence>
<evidence type="ECO:0000256" key="1">
    <source>
        <dbReference type="SAM" id="Coils"/>
    </source>
</evidence>
<name>A0ABR0TM47_AURPU</name>
<comment type="caution">
    <text evidence="3">The sequence shown here is derived from an EMBL/GenBank/DDBJ whole genome shotgun (WGS) entry which is preliminary data.</text>
</comment>
<feature type="compositionally biased region" description="Polar residues" evidence="2">
    <location>
        <begin position="578"/>
        <end position="593"/>
    </location>
</feature>
<proteinExistence type="predicted"/>
<keyword evidence="1" id="KW-0175">Coiled coil</keyword>
<keyword evidence="4" id="KW-1185">Reference proteome</keyword>
<feature type="compositionally biased region" description="Low complexity" evidence="2">
    <location>
        <begin position="602"/>
        <end position="613"/>
    </location>
</feature>
<organism evidence="3 4">
    <name type="scientific">Aureobasidium pullulans</name>
    <name type="common">Black yeast</name>
    <name type="synonym">Pullularia pullulans</name>
    <dbReference type="NCBI Taxonomy" id="5580"/>
    <lineage>
        <taxon>Eukaryota</taxon>
        <taxon>Fungi</taxon>
        <taxon>Dikarya</taxon>
        <taxon>Ascomycota</taxon>
        <taxon>Pezizomycotina</taxon>
        <taxon>Dothideomycetes</taxon>
        <taxon>Dothideomycetidae</taxon>
        <taxon>Dothideales</taxon>
        <taxon>Saccotheciaceae</taxon>
        <taxon>Aureobasidium</taxon>
    </lineage>
</organism>
<feature type="compositionally biased region" description="Polar residues" evidence="2">
    <location>
        <begin position="221"/>
        <end position="237"/>
    </location>
</feature>
<feature type="compositionally biased region" description="Low complexity" evidence="2">
    <location>
        <begin position="35"/>
        <end position="49"/>
    </location>
</feature>
<evidence type="ECO:0000313" key="4">
    <source>
        <dbReference type="Proteomes" id="UP001341245"/>
    </source>
</evidence>
<dbReference type="PANTHER" id="PTHR38120">
    <property type="entry name" value="EXPRESSED PROTEIN"/>
    <property type="match status" value="1"/>
</dbReference>
<evidence type="ECO:0008006" key="5">
    <source>
        <dbReference type="Google" id="ProtNLM"/>
    </source>
</evidence>
<feature type="compositionally biased region" description="Pro residues" evidence="2">
    <location>
        <begin position="20"/>
        <end position="34"/>
    </location>
</feature>
<feature type="compositionally biased region" description="Basic and acidic residues" evidence="2">
    <location>
        <begin position="206"/>
        <end position="219"/>
    </location>
</feature>